<protein>
    <submittedName>
        <fullName evidence="1">Uncharacterized protein</fullName>
    </submittedName>
</protein>
<dbReference type="OrthoDB" id="705840at2"/>
<organism evidence="1 2">
    <name type="scientific">Mucilaginibacter gracilis</name>
    <dbReference type="NCBI Taxonomy" id="423350"/>
    <lineage>
        <taxon>Bacteria</taxon>
        <taxon>Pseudomonadati</taxon>
        <taxon>Bacteroidota</taxon>
        <taxon>Sphingobacteriia</taxon>
        <taxon>Sphingobacteriales</taxon>
        <taxon>Sphingobacteriaceae</taxon>
        <taxon>Mucilaginibacter</taxon>
    </lineage>
</organism>
<accession>A0A495IVT2</accession>
<proteinExistence type="predicted"/>
<comment type="caution">
    <text evidence="1">The sequence shown here is derived from an EMBL/GenBank/DDBJ whole genome shotgun (WGS) entry which is preliminary data.</text>
</comment>
<dbReference type="Proteomes" id="UP000268007">
    <property type="component" value="Unassembled WGS sequence"/>
</dbReference>
<evidence type="ECO:0000313" key="1">
    <source>
        <dbReference type="EMBL" id="RKR80593.1"/>
    </source>
</evidence>
<dbReference type="RefSeq" id="WP_121196387.1">
    <property type="nucleotide sequence ID" value="NZ_RBKU01000001.1"/>
</dbReference>
<reference evidence="1 2" key="1">
    <citation type="submission" date="2018-10" db="EMBL/GenBank/DDBJ databases">
        <title>Genomic Encyclopedia of Archaeal and Bacterial Type Strains, Phase II (KMG-II): from individual species to whole genera.</title>
        <authorList>
            <person name="Goeker M."/>
        </authorList>
    </citation>
    <scope>NUCLEOTIDE SEQUENCE [LARGE SCALE GENOMIC DNA]</scope>
    <source>
        <strain evidence="1 2">DSM 18602</strain>
    </source>
</reference>
<dbReference type="EMBL" id="RBKU01000001">
    <property type="protein sequence ID" value="RKR80593.1"/>
    <property type="molecule type" value="Genomic_DNA"/>
</dbReference>
<gene>
    <name evidence="1" type="ORF">BDD43_0717</name>
</gene>
<dbReference type="AlphaFoldDB" id="A0A495IVT2"/>
<evidence type="ECO:0000313" key="2">
    <source>
        <dbReference type="Proteomes" id="UP000268007"/>
    </source>
</evidence>
<keyword evidence="2" id="KW-1185">Reference proteome</keyword>
<name>A0A495IVT2_9SPHI</name>
<sequence>MNDTSSKLLAWVTESIAPAELSGSNLTTADFENWKTVLKSESSEWRIAISSYLLGVADDGEKMRYLKAQQIQLTLLSNKLNQYLCRDQKIWSGHKWADQIRTCYRKSLAIYEELLSFTEENFPEYSAPNLKITDYKLREVIPSLRNRIYGLKVILLNMAIDPVLVQLIIKGMNGLLAPGKLTIAGKEYLTCLIHEITGLEIFSTDELTDLLIRLNFNLPEFYLHLTNAVNMKRFQIDGLHEEYEYILQEREALSNKKIISGQGLYPGHLPLKLELQQFYNEKAIYLDELLSHRRQSIQDKLEAEHAFRMLIDIPVPVFALFVRMLKETKFILKTGITEMCTFFAIHFYTDKAPFISSANLLKRSTDVEFTTVLKLWDLLTFMLDWLDLKFNVRSIKRSIR</sequence>